<reference evidence="9 10" key="1">
    <citation type="journal article" date="2005" name="PLoS Biol.">
        <title>The genomes of Oryza sativa: a history of duplications.</title>
        <authorList>
            <person name="Yu J."/>
            <person name="Wang J."/>
            <person name="Lin W."/>
            <person name="Li S."/>
            <person name="Li H."/>
            <person name="Zhou J."/>
            <person name="Ni P."/>
            <person name="Dong W."/>
            <person name="Hu S."/>
            <person name="Zeng C."/>
            <person name="Zhang J."/>
            <person name="Zhang Y."/>
            <person name="Li R."/>
            <person name="Xu Z."/>
            <person name="Li S."/>
            <person name="Li X."/>
            <person name="Zheng H."/>
            <person name="Cong L."/>
            <person name="Lin L."/>
            <person name="Yin J."/>
            <person name="Geng J."/>
            <person name="Li G."/>
            <person name="Shi J."/>
            <person name="Liu J."/>
            <person name="Lv H."/>
            <person name="Li J."/>
            <person name="Wang J."/>
            <person name="Deng Y."/>
            <person name="Ran L."/>
            <person name="Shi X."/>
            <person name="Wang X."/>
            <person name="Wu Q."/>
            <person name="Li C."/>
            <person name="Ren X."/>
            <person name="Wang J."/>
            <person name="Wang X."/>
            <person name="Li D."/>
            <person name="Liu D."/>
            <person name="Zhang X."/>
            <person name="Ji Z."/>
            <person name="Zhao W."/>
            <person name="Sun Y."/>
            <person name="Zhang Z."/>
            <person name="Bao J."/>
            <person name="Han Y."/>
            <person name="Dong L."/>
            <person name="Ji J."/>
            <person name="Chen P."/>
            <person name="Wu S."/>
            <person name="Liu J."/>
            <person name="Xiao Y."/>
            <person name="Bu D."/>
            <person name="Tan J."/>
            <person name="Yang L."/>
            <person name="Ye C."/>
            <person name="Zhang J."/>
            <person name="Xu J."/>
            <person name="Zhou Y."/>
            <person name="Yu Y."/>
            <person name="Zhang B."/>
            <person name="Zhuang S."/>
            <person name="Wei H."/>
            <person name="Liu B."/>
            <person name="Lei M."/>
            <person name="Yu H."/>
            <person name="Li Y."/>
            <person name="Xu H."/>
            <person name="Wei S."/>
            <person name="He X."/>
            <person name="Fang L."/>
            <person name="Zhang Z."/>
            <person name="Zhang Y."/>
            <person name="Huang X."/>
            <person name="Su Z."/>
            <person name="Tong W."/>
            <person name="Li J."/>
            <person name="Tong Z."/>
            <person name="Li S."/>
            <person name="Ye J."/>
            <person name="Wang L."/>
            <person name="Fang L."/>
            <person name="Lei T."/>
            <person name="Chen C."/>
            <person name="Chen H."/>
            <person name="Xu Z."/>
            <person name="Li H."/>
            <person name="Huang H."/>
            <person name="Zhang F."/>
            <person name="Xu H."/>
            <person name="Li N."/>
            <person name="Zhao C."/>
            <person name="Li S."/>
            <person name="Dong L."/>
            <person name="Huang Y."/>
            <person name="Li L."/>
            <person name="Xi Y."/>
            <person name="Qi Q."/>
            <person name="Li W."/>
            <person name="Zhang B."/>
            <person name="Hu W."/>
            <person name="Zhang Y."/>
            <person name="Tian X."/>
            <person name="Jiao Y."/>
            <person name="Liang X."/>
            <person name="Jin J."/>
            <person name="Gao L."/>
            <person name="Zheng W."/>
            <person name="Hao B."/>
            <person name="Liu S."/>
            <person name="Wang W."/>
            <person name="Yuan L."/>
            <person name="Cao M."/>
            <person name="McDermott J."/>
            <person name="Samudrala R."/>
            <person name="Wang J."/>
            <person name="Wong G.K."/>
            <person name="Yang H."/>
        </authorList>
    </citation>
    <scope>NUCLEOTIDE SEQUENCE [LARGE SCALE GENOMIC DNA]</scope>
    <source>
        <strain evidence="10">cv. 93-11</strain>
    </source>
</reference>
<organism evidence="9 10">
    <name type="scientific">Oryza sativa subsp. indica</name>
    <name type="common">Rice</name>
    <dbReference type="NCBI Taxonomy" id="39946"/>
    <lineage>
        <taxon>Eukaryota</taxon>
        <taxon>Viridiplantae</taxon>
        <taxon>Streptophyta</taxon>
        <taxon>Embryophyta</taxon>
        <taxon>Tracheophyta</taxon>
        <taxon>Spermatophyta</taxon>
        <taxon>Magnoliopsida</taxon>
        <taxon>Liliopsida</taxon>
        <taxon>Poales</taxon>
        <taxon>Poaceae</taxon>
        <taxon>BOP clade</taxon>
        <taxon>Oryzoideae</taxon>
        <taxon>Oryzeae</taxon>
        <taxon>Oryzinae</taxon>
        <taxon>Oryza</taxon>
        <taxon>Oryza sativa</taxon>
    </lineage>
</organism>
<gene>
    <name evidence="9" type="ORF">OsI_28591</name>
</gene>
<keyword evidence="4 7" id="KW-1133">Transmembrane helix</keyword>
<evidence type="ECO:0000256" key="6">
    <source>
        <dbReference type="SAM" id="MobiDB-lite"/>
    </source>
</evidence>
<feature type="region of interest" description="Disordered" evidence="6">
    <location>
        <begin position="172"/>
        <end position="196"/>
    </location>
</feature>
<feature type="compositionally biased region" description="Acidic residues" evidence="6">
    <location>
        <begin position="267"/>
        <end position="297"/>
    </location>
</feature>
<dbReference type="OMA" id="CDDERDE"/>
<protein>
    <recommendedName>
        <fullName evidence="8">Reticulon domain-containing protein</fullName>
    </recommendedName>
</protein>
<feature type="transmembrane region" description="Helical" evidence="7">
    <location>
        <begin position="625"/>
        <end position="652"/>
    </location>
</feature>
<feature type="compositionally biased region" description="Polar residues" evidence="6">
    <location>
        <begin position="1"/>
        <end position="15"/>
    </location>
</feature>
<proteinExistence type="predicted"/>
<feature type="region of interest" description="Disordered" evidence="6">
    <location>
        <begin position="426"/>
        <end position="469"/>
    </location>
</feature>
<dbReference type="Pfam" id="PF02453">
    <property type="entry name" value="Reticulon"/>
    <property type="match status" value="1"/>
</dbReference>
<keyword evidence="3" id="KW-0256">Endoplasmic reticulum</keyword>
<feature type="domain" description="Reticulon" evidence="8">
    <location>
        <begin position="482"/>
        <end position="604"/>
    </location>
</feature>
<sequence length="740" mass="81847">MTNELEPSDLRSQLPSDVPHPPSTTLTLRGERERQFECNASQAGVRLSRSDPAQEEQQLTQLSSSFLLPPPVSRAVVSWWERTRTRTRITRRQTQATNKLRRMQQQTTGGVATRRRLSVPRGAGAAAAAASAASVWETRMKMDEVKGGVKVFSAGGDDADEEGLRVYRRLRRNQSDGGGGASGSTNAAAAAKKRRNWKASEPVTAIGDLRKSRSDVAVAAAAPAVGIVTTAKRSVTRVTTPEKKVAASAAAAEVKEVVVVEVPETNNLDEETEEEEDEEELEEELEAEDEEEEEEKEVLDQDHMAIDDDEAAKSTAPHQGKYQLLQCCHHQDFLMNLVLILFFPHNFSVDDQDLEPPTKRGVKIVPTSVEDERAANPEPVKPPEFSGDPVKKLAATIDLRAVNPEPVTIPPVEKKAMPVIIHRMTNAEPAKPSPEKKASPLNGRRIPKQDPISAPPVEEEYEEIQGRPSVPSRSMEECRICTITAASYLGLVYLGLRFLSKSILNRGENVDCDDAERSGERYLVGEEEAIWLLRLVLPYINEVLLNLRSLFSGEPATTMKLALLLFAMARCGNFVTLWTLAKLVFFGVFIIPKVCSSYSTQLARYGRFWLERFRDGWESCSHKKAVVAAVFTLVWNVSSTVARVWAVFMLVVAMKCYQQRMMEYGWSSTVEDSQEATAAATGDDESPQEETPARSSPAKAHDHEPAQGFGAAAPARHRRTPVSGEFARERLRVRGGIQPR</sequence>
<dbReference type="Gramene" id="BGIOSGA028368-TA">
    <property type="protein sequence ID" value="BGIOSGA028368-PA"/>
    <property type="gene ID" value="BGIOSGA028368"/>
</dbReference>
<accession>B8B924</accession>
<dbReference type="HOGENOM" id="CLU_020845_0_0_1"/>
<feature type="region of interest" description="Disordered" evidence="6">
    <location>
        <begin position="264"/>
        <end position="301"/>
    </location>
</feature>
<dbReference type="AlphaFoldDB" id="B8B924"/>
<evidence type="ECO:0000256" key="4">
    <source>
        <dbReference type="ARBA" id="ARBA00022989"/>
    </source>
</evidence>
<dbReference type="PANTHER" id="PTHR46626:SF1">
    <property type="entry name" value="RETICULON-LIKE PROTEIN B21"/>
    <property type="match status" value="1"/>
</dbReference>
<dbReference type="InterPro" id="IPR003388">
    <property type="entry name" value="Reticulon"/>
</dbReference>
<keyword evidence="5 7" id="KW-0472">Membrane</keyword>
<evidence type="ECO:0000259" key="8">
    <source>
        <dbReference type="Pfam" id="PF02453"/>
    </source>
</evidence>
<evidence type="ECO:0000313" key="9">
    <source>
        <dbReference type="EMBL" id="EEC83262.1"/>
    </source>
</evidence>
<feature type="transmembrane region" description="Helical" evidence="7">
    <location>
        <begin position="561"/>
        <end position="591"/>
    </location>
</feature>
<dbReference type="InterPro" id="IPR044647">
    <property type="entry name" value="RTNLB17/18/21"/>
</dbReference>
<keyword evidence="10" id="KW-1185">Reference proteome</keyword>
<evidence type="ECO:0000256" key="3">
    <source>
        <dbReference type="ARBA" id="ARBA00022824"/>
    </source>
</evidence>
<feature type="region of interest" description="Disordered" evidence="6">
    <location>
        <begin position="675"/>
        <end position="740"/>
    </location>
</feature>
<evidence type="ECO:0000256" key="1">
    <source>
        <dbReference type="ARBA" id="ARBA00004477"/>
    </source>
</evidence>
<evidence type="ECO:0000256" key="5">
    <source>
        <dbReference type="ARBA" id="ARBA00023136"/>
    </source>
</evidence>
<evidence type="ECO:0000256" key="7">
    <source>
        <dbReference type="SAM" id="Phobius"/>
    </source>
</evidence>
<feature type="region of interest" description="Disordered" evidence="6">
    <location>
        <begin position="1"/>
        <end position="33"/>
    </location>
</feature>
<evidence type="ECO:0000313" key="10">
    <source>
        <dbReference type="Proteomes" id="UP000007015"/>
    </source>
</evidence>
<dbReference type="PANTHER" id="PTHR46626">
    <property type="entry name" value="RETICULON-LIKE PROTEIN B17"/>
    <property type="match status" value="1"/>
</dbReference>
<evidence type="ECO:0000256" key="2">
    <source>
        <dbReference type="ARBA" id="ARBA00022692"/>
    </source>
</evidence>
<dbReference type="STRING" id="39946.B8B924"/>
<dbReference type="Proteomes" id="UP000007015">
    <property type="component" value="Chromosome 8"/>
</dbReference>
<dbReference type="GO" id="GO:0005789">
    <property type="term" value="C:endoplasmic reticulum membrane"/>
    <property type="evidence" value="ECO:0007669"/>
    <property type="project" value="UniProtKB-SubCell"/>
</dbReference>
<dbReference type="EMBL" id="CM000133">
    <property type="protein sequence ID" value="EEC83262.1"/>
    <property type="molecule type" value="Genomic_DNA"/>
</dbReference>
<keyword evidence="2 7" id="KW-0812">Transmembrane</keyword>
<name>B8B924_ORYSI</name>
<comment type="subcellular location">
    <subcellularLocation>
        <location evidence="1">Endoplasmic reticulum membrane</location>
        <topology evidence="1">Multi-pass membrane protein</topology>
    </subcellularLocation>
</comment>
<feature type="region of interest" description="Disordered" evidence="6">
    <location>
        <begin position="369"/>
        <end position="388"/>
    </location>
</feature>